<dbReference type="GO" id="GO:0050862">
    <property type="term" value="P:positive regulation of T cell receptor signaling pathway"/>
    <property type="evidence" value="ECO:0007669"/>
    <property type="project" value="TreeGrafter"/>
</dbReference>
<dbReference type="PROSITE" id="PS50835">
    <property type="entry name" value="IG_LIKE"/>
    <property type="match status" value="3"/>
</dbReference>
<dbReference type="Proteomes" id="UP000326458">
    <property type="component" value="Unassembled WGS sequence"/>
</dbReference>
<feature type="non-terminal residue" evidence="9">
    <location>
        <position position="1"/>
    </location>
</feature>
<keyword evidence="5" id="KW-1015">Disulfide bond</keyword>
<proteinExistence type="predicted"/>
<feature type="region of interest" description="Disordered" evidence="6">
    <location>
        <begin position="385"/>
        <end position="406"/>
    </location>
</feature>
<dbReference type="GO" id="GO:0005925">
    <property type="term" value="C:focal adhesion"/>
    <property type="evidence" value="ECO:0007669"/>
    <property type="project" value="TreeGrafter"/>
</dbReference>
<evidence type="ECO:0000256" key="3">
    <source>
        <dbReference type="ARBA" id="ARBA00022989"/>
    </source>
</evidence>
<evidence type="ECO:0000256" key="6">
    <source>
        <dbReference type="SAM" id="MobiDB-lite"/>
    </source>
</evidence>
<evidence type="ECO:0000256" key="7">
    <source>
        <dbReference type="SAM" id="Phobius"/>
    </source>
</evidence>
<protein>
    <recommendedName>
        <fullName evidence="8">Ig-like domain-containing protein</fullName>
    </recommendedName>
</protein>
<dbReference type="InterPro" id="IPR013106">
    <property type="entry name" value="Ig_V-set"/>
</dbReference>
<dbReference type="InterPro" id="IPR013783">
    <property type="entry name" value="Ig-like_fold"/>
</dbReference>
<feature type="domain" description="Ig-like" evidence="8">
    <location>
        <begin position="32"/>
        <end position="133"/>
    </location>
</feature>
<keyword evidence="10" id="KW-1185">Reference proteome</keyword>
<dbReference type="AlphaFoldDB" id="A0A5N3VEW8"/>
<keyword evidence="3 7" id="KW-1133">Transmembrane helix</keyword>
<dbReference type="GO" id="GO:0007156">
    <property type="term" value="P:homophilic cell adhesion via plasma membrane adhesion molecules"/>
    <property type="evidence" value="ECO:0007669"/>
    <property type="project" value="TreeGrafter"/>
</dbReference>
<dbReference type="GO" id="GO:0046814">
    <property type="term" value="P:coreceptor-mediated virion attachment to host cell"/>
    <property type="evidence" value="ECO:0007669"/>
    <property type="project" value="TreeGrafter"/>
</dbReference>
<dbReference type="InterPro" id="IPR007110">
    <property type="entry name" value="Ig-like_dom"/>
</dbReference>
<dbReference type="GO" id="GO:0043296">
    <property type="term" value="C:apical junction complex"/>
    <property type="evidence" value="ECO:0007669"/>
    <property type="project" value="TreeGrafter"/>
</dbReference>
<keyword evidence="2 7" id="KW-0812">Transmembrane</keyword>
<dbReference type="GO" id="GO:0050839">
    <property type="term" value="F:cell adhesion molecule binding"/>
    <property type="evidence" value="ECO:0007669"/>
    <property type="project" value="TreeGrafter"/>
</dbReference>
<dbReference type="FunFam" id="2.60.40.10:FF:000619">
    <property type="entry name" value="Nectin cell adhesion molecule 2"/>
    <property type="match status" value="1"/>
</dbReference>
<dbReference type="InterPro" id="IPR013162">
    <property type="entry name" value="CD80_C2-set"/>
</dbReference>
<evidence type="ECO:0000313" key="9">
    <source>
        <dbReference type="EMBL" id="KAB0347533.1"/>
    </source>
</evidence>
<comment type="caution">
    <text evidence="9">The sequence shown here is derived from an EMBL/GenBank/DDBJ whole genome shotgun (WGS) entry which is preliminary data.</text>
</comment>
<feature type="transmembrane region" description="Helical" evidence="7">
    <location>
        <begin position="351"/>
        <end position="374"/>
    </location>
</feature>
<dbReference type="InterPro" id="IPR036179">
    <property type="entry name" value="Ig-like_dom_sf"/>
</dbReference>
<sequence>ALEVLTTGPPGKSHQLPSYAWTPYKHFPNPRPQRIITVQAPLQVSGFLGKTVILSCKLDPLEHSVTVTQVTWTKQRQAELARSVAVFHPAQGPNFHESSRLEFMAAKPGEKLWDASLVVRELHVEDEANYTCQFATFPNGDKSARILLRVLAQPQNKAEILNISLSPNPVPVARCVSIGGHPPARISWSSDGKTNTTQVPGPLPGTVTVISLLILTPSSQMDGRNVTCRVEHESFEEPVVLPMTLAVSAPPKVSISGYDDNWYIGRREVALNCDVRSKPEPTSYSWSTTNGTLPPSAVAQGTQLLIDTVDETINATFICLVTNALGTSQANVTVLLRESPREQPQEGSSSMTIIIVASVILLVVMLVLPFCFLWHRKSRLLTSHWGASPPGTVGSNPQDPPTEGTR</sequence>
<dbReference type="GO" id="GO:0033005">
    <property type="term" value="P:positive regulation of mast cell activation"/>
    <property type="evidence" value="ECO:0007669"/>
    <property type="project" value="TreeGrafter"/>
</dbReference>
<gene>
    <name evidence="9" type="ORF">FD754_012390</name>
</gene>
<keyword evidence="4 7" id="KW-0472">Membrane</keyword>
<dbReference type="PANTHER" id="PTHR47387:SF2">
    <property type="entry name" value="PVR CELL ADHESION MOLECULE"/>
    <property type="match status" value="1"/>
</dbReference>
<feature type="domain" description="Ig-like" evidence="8">
    <location>
        <begin position="251"/>
        <end position="333"/>
    </location>
</feature>
<reference evidence="9 10" key="1">
    <citation type="submission" date="2019-06" db="EMBL/GenBank/DDBJ databases">
        <title>Discovery of a novel chromosome fission-fusion reversal in muntjac.</title>
        <authorList>
            <person name="Mudd A.B."/>
            <person name="Bredeson J.V."/>
            <person name="Baum R."/>
            <person name="Hockemeyer D."/>
            <person name="Rokhsar D.S."/>
        </authorList>
    </citation>
    <scope>NUCLEOTIDE SEQUENCE [LARGE SCALE GENOMIC DNA]</scope>
    <source>
        <strain evidence="9">UTSW_UCB_Mm</strain>
        <tissue evidence="9">Fibroblast cell line</tissue>
    </source>
</reference>
<dbReference type="Pfam" id="PF07686">
    <property type="entry name" value="V-set"/>
    <property type="match status" value="1"/>
</dbReference>
<dbReference type="EMBL" id="VCEA01000002">
    <property type="protein sequence ID" value="KAB0347533.1"/>
    <property type="molecule type" value="Genomic_DNA"/>
</dbReference>
<name>A0A5N3VEW8_MUNMU</name>
<evidence type="ECO:0000256" key="5">
    <source>
        <dbReference type="ARBA" id="ARBA00023157"/>
    </source>
</evidence>
<dbReference type="GO" id="GO:0005886">
    <property type="term" value="C:plasma membrane"/>
    <property type="evidence" value="ECO:0007669"/>
    <property type="project" value="TreeGrafter"/>
</dbReference>
<dbReference type="GO" id="GO:0002891">
    <property type="term" value="P:positive regulation of immunoglobulin mediated immune response"/>
    <property type="evidence" value="ECO:0007669"/>
    <property type="project" value="TreeGrafter"/>
</dbReference>
<evidence type="ECO:0000256" key="4">
    <source>
        <dbReference type="ARBA" id="ARBA00023136"/>
    </source>
</evidence>
<dbReference type="Pfam" id="PF08205">
    <property type="entry name" value="C2-set_2"/>
    <property type="match status" value="1"/>
</dbReference>
<dbReference type="PANTHER" id="PTHR47387">
    <property type="entry name" value="NECTIN-2"/>
    <property type="match status" value="1"/>
</dbReference>
<dbReference type="InterPro" id="IPR003599">
    <property type="entry name" value="Ig_sub"/>
</dbReference>
<evidence type="ECO:0000313" key="10">
    <source>
        <dbReference type="Proteomes" id="UP000326458"/>
    </source>
</evidence>
<dbReference type="Gene3D" id="2.60.40.10">
    <property type="entry name" value="Immunoglobulins"/>
    <property type="match status" value="3"/>
</dbReference>
<dbReference type="SMART" id="SM00409">
    <property type="entry name" value="IG"/>
    <property type="match status" value="2"/>
</dbReference>
<evidence type="ECO:0000259" key="8">
    <source>
        <dbReference type="PROSITE" id="PS50835"/>
    </source>
</evidence>
<dbReference type="InterPro" id="IPR052659">
    <property type="entry name" value="Nectin/PVR"/>
</dbReference>
<comment type="subcellular location">
    <subcellularLocation>
        <location evidence="1">Membrane</location>
        <topology evidence="1">Single-pass membrane protein</topology>
    </subcellularLocation>
</comment>
<dbReference type="SUPFAM" id="SSF48726">
    <property type="entry name" value="Immunoglobulin"/>
    <property type="match status" value="3"/>
</dbReference>
<organism evidence="9 10">
    <name type="scientific">Muntiacus muntjak</name>
    <name type="common">Barking deer</name>
    <name type="synonym">Indian muntjac</name>
    <dbReference type="NCBI Taxonomy" id="9888"/>
    <lineage>
        <taxon>Eukaryota</taxon>
        <taxon>Metazoa</taxon>
        <taxon>Chordata</taxon>
        <taxon>Craniata</taxon>
        <taxon>Vertebrata</taxon>
        <taxon>Euteleostomi</taxon>
        <taxon>Mammalia</taxon>
        <taxon>Eutheria</taxon>
        <taxon>Laurasiatheria</taxon>
        <taxon>Artiodactyla</taxon>
        <taxon>Ruminantia</taxon>
        <taxon>Pecora</taxon>
        <taxon>Cervidae</taxon>
        <taxon>Muntiacinae</taxon>
        <taxon>Muntiacus</taxon>
    </lineage>
</organism>
<evidence type="ECO:0000256" key="2">
    <source>
        <dbReference type="ARBA" id="ARBA00022692"/>
    </source>
</evidence>
<dbReference type="GO" id="GO:0001675">
    <property type="term" value="P:acrosome assembly"/>
    <property type="evidence" value="ECO:0007669"/>
    <property type="project" value="TreeGrafter"/>
</dbReference>
<feature type="domain" description="Ig-like" evidence="8">
    <location>
        <begin position="154"/>
        <end position="240"/>
    </location>
</feature>
<dbReference type="GO" id="GO:0002860">
    <property type="term" value="P:positive regulation of natural killer cell mediated cytotoxicity directed against tumor cell target"/>
    <property type="evidence" value="ECO:0007669"/>
    <property type="project" value="TreeGrafter"/>
</dbReference>
<accession>A0A5N3VEW8</accession>
<evidence type="ECO:0000256" key="1">
    <source>
        <dbReference type="ARBA" id="ARBA00004167"/>
    </source>
</evidence>